<keyword evidence="1" id="KW-0732">Signal</keyword>
<dbReference type="RefSeq" id="WP_144332706.1">
    <property type="nucleotide sequence ID" value="NZ_VLPL01000003.1"/>
</dbReference>
<protein>
    <recommendedName>
        <fullName evidence="4">Gliding motility lipoprotein GldB</fullName>
    </recommendedName>
</protein>
<dbReference type="Proteomes" id="UP000316008">
    <property type="component" value="Unassembled WGS sequence"/>
</dbReference>
<dbReference type="EMBL" id="VLPL01000003">
    <property type="protein sequence ID" value="TSJ45750.1"/>
    <property type="molecule type" value="Genomic_DNA"/>
</dbReference>
<dbReference type="InterPro" id="IPR019853">
    <property type="entry name" value="GldB-like"/>
</dbReference>
<name>A0A556N0N5_9FLAO</name>
<feature type="signal peptide" evidence="1">
    <location>
        <begin position="1"/>
        <end position="24"/>
    </location>
</feature>
<gene>
    <name evidence="2" type="ORF">FO442_08350</name>
</gene>
<evidence type="ECO:0000313" key="3">
    <source>
        <dbReference type="Proteomes" id="UP000316008"/>
    </source>
</evidence>
<dbReference type="OrthoDB" id="976022at2"/>
<keyword evidence="3" id="KW-1185">Reference proteome</keyword>
<evidence type="ECO:0000313" key="2">
    <source>
        <dbReference type="EMBL" id="TSJ45750.1"/>
    </source>
</evidence>
<feature type="chain" id="PRO_5021754180" description="Gliding motility lipoprotein GldB" evidence="1">
    <location>
        <begin position="25"/>
        <end position="341"/>
    </location>
</feature>
<comment type="caution">
    <text evidence="2">The sequence shown here is derived from an EMBL/GenBank/DDBJ whole genome shotgun (WGS) entry which is preliminary data.</text>
</comment>
<accession>A0A556N0N5</accession>
<dbReference type="Pfam" id="PF25594">
    <property type="entry name" value="GldB_lipo"/>
    <property type="match status" value="1"/>
</dbReference>
<evidence type="ECO:0000256" key="1">
    <source>
        <dbReference type="SAM" id="SignalP"/>
    </source>
</evidence>
<reference evidence="2 3" key="1">
    <citation type="submission" date="2019-07" db="EMBL/GenBank/DDBJ databases">
        <authorList>
            <person name="Huq M.A."/>
        </authorList>
    </citation>
    <scope>NUCLEOTIDE SEQUENCE [LARGE SCALE GENOMIC DNA]</scope>
    <source>
        <strain evidence="2 3">MAH-3</strain>
    </source>
</reference>
<proteinExistence type="predicted"/>
<dbReference type="AlphaFoldDB" id="A0A556N0N5"/>
<sequence length="341" mass="39873">MNYTRKIGLLLLLSQALLIMQSCSDDLLDTDISKSNYQLKSVHLDSIIKHTPDAQLGAELFDLSQKFPEIVDYQFYYCYKTGLPKDTVFQANWIEFTHNPYYKRLSKRIDERFPDTEHSRKIIEDGFKRIHVHLPDAKLPKTILFMNSFFSSSMYCTENEIGVGLERYLGAKTDVIKELPGDVFYEWIKEAMEPEYLERDAVCAWVLTHICEPGKDMNNIEAIIQWGKILYITKAALPEQEERILLRYPATDYTWAIKNERAFWEYLVKHNMLFVKSETDQAAFLQEAPFTSGLPQKGPDRLGQFLGYRIVASYMEQYDVTLQQLLDKPYNEILAEYEIDD</sequence>
<dbReference type="PROSITE" id="PS51257">
    <property type="entry name" value="PROKAR_LIPOPROTEIN"/>
    <property type="match status" value="1"/>
</dbReference>
<organism evidence="2 3">
    <name type="scientific">Fluviicola chungangensis</name>
    <dbReference type="NCBI Taxonomy" id="2597671"/>
    <lineage>
        <taxon>Bacteria</taxon>
        <taxon>Pseudomonadati</taxon>
        <taxon>Bacteroidota</taxon>
        <taxon>Flavobacteriia</taxon>
        <taxon>Flavobacteriales</taxon>
        <taxon>Crocinitomicaceae</taxon>
        <taxon>Fluviicola</taxon>
    </lineage>
</organism>
<evidence type="ECO:0008006" key="4">
    <source>
        <dbReference type="Google" id="ProtNLM"/>
    </source>
</evidence>